<dbReference type="EMBL" id="BK015958">
    <property type="protein sequence ID" value="DAF87052.1"/>
    <property type="molecule type" value="Genomic_DNA"/>
</dbReference>
<organism evidence="2">
    <name type="scientific">Myoviridae sp. ctTn33</name>
    <dbReference type="NCBI Taxonomy" id="2825113"/>
    <lineage>
        <taxon>Viruses</taxon>
        <taxon>Duplodnaviria</taxon>
        <taxon>Heunggongvirae</taxon>
        <taxon>Uroviricota</taxon>
        <taxon>Caudoviricetes</taxon>
    </lineage>
</organism>
<name>A0A8S5TXX0_9CAUD</name>
<reference evidence="2" key="1">
    <citation type="journal article" date="2021" name="Proc. Natl. Acad. Sci. U.S.A.">
        <title>A Catalog of Tens of Thousands of Viruses from Human Metagenomes Reveals Hidden Associations with Chronic Diseases.</title>
        <authorList>
            <person name="Tisza M.J."/>
            <person name="Buck C.B."/>
        </authorList>
    </citation>
    <scope>NUCLEOTIDE SEQUENCE</scope>
    <source>
        <strain evidence="2">CtTn33</strain>
    </source>
</reference>
<evidence type="ECO:0000313" key="2">
    <source>
        <dbReference type="EMBL" id="DAF87052.1"/>
    </source>
</evidence>
<feature type="domain" description="Cyanophage baseplate Pam3 plug gp18" evidence="1">
    <location>
        <begin position="4"/>
        <end position="90"/>
    </location>
</feature>
<evidence type="ECO:0000259" key="1">
    <source>
        <dbReference type="Pfam" id="PF22479"/>
    </source>
</evidence>
<proteinExistence type="predicted"/>
<protein>
    <recommendedName>
        <fullName evidence="1">Cyanophage baseplate Pam3 plug gp18 domain-containing protein</fullName>
    </recommendedName>
</protein>
<accession>A0A8S5TXX0</accession>
<sequence>MILSIPLQAVPNQRLSLALGGRDITLRLRTLHERLYLSVYEGSRPLALTRLCHNRVPLAAAGGIFYFDDAHGSLNPHWQGLGGRFRLLWSAP</sequence>
<dbReference type="Pfam" id="PF22479">
    <property type="entry name" value="Pam3_gp18"/>
    <property type="match status" value="1"/>
</dbReference>
<dbReference type="InterPro" id="IPR054252">
    <property type="entry name" value="Pam3_gp18"/>
</dbReference>